<dbReference type="VEuPathDB" id="CryptoDB:Vbra_9018"/>
<dbReference type="AlphaFoldDB" id="A0A0G4FCW6"/>
<sequence>MSKLIVLTYLALAISAVSSAPSGLRGASDSEEHRQLQFGGEGVSVGGQRLDGGGWTEPVQQAGERAGEVVDEVIPDMPSNPREALNTAVELSASVGTGQLQFEAACTAAREYCRDCGVDEEAKDADVEYEVTGGTVCGKGAASDPFELPCGDVFWGEKIDEGDYYMAATAIAADIMGGSGTFTLAYIKDMVKRQIASMYADMAEYGDELLQQITDQLLGMLIDNPGRTETLFDSLKETRLELSFDIVTYSRAKCLHSPEDDSLITEVPLPNHHKPYFAIRLEENKAN</sequence>
<keyword evidence="1" id="KW-0732">Signal</keyword>
<accession>A0A0G4FCW6</accession>
<organism evidence="2 3">
    <name type="scientific">Vitrella brassicaformis (strain CCMP3155)</name>
    <dbReference type="NCBI Taxonomy" id="1169540"/>
    <lineage>
        <taxon>Eukaryota</taxon>
        <taxon>Sar</taxon>
        <taxon>Alveolata</taxon>
        <taxon>Colpodellida</taxon>
        <taxon>Vitrellaceae</taxon>
        <taxon>Vitrella</taxon>
    </lineage>
</organism>
<dbReference type="PhylomeDB" id="A0A0G4FCW6"/>
<keyword evidence="3" id="KW-1185">Reference proteome</keyword>
<dbReference type="Proteomes" id="UP000041254">
    <property type="component" value="Unassembled WGS sequence"/>
</dbReference>
<evidence type="ECO:0000313" key="2">
    <source>
        <dbReference type="EMBL" id="CEM11065.1"/>
    </source>
</evidence>
<proteinExistence type="predicted"/>
<protein>
    <submittedName>
        <fullName evidence="2">Uncharacterized protein</fullName>
    </submittedName>
</protein>
<reference evidence="2 3" key="1">
    <citation type="submission" date="2014-11" db="EMBL/GenBank/DDBJ databases">
        <authorList>
            <person name="Zhu J."/>
            <person name="Qi W."/>
            <person name="Song R."/>
        </authorList>
    </citation>
    <scope>NUCLEOTIDE SEQUENCE [LARGE SCALE GENOMIC DNA]</scope>
</reference>
<dbReference type="EMBL" id="CDMY01000408">
    <property type="protein sequence ID" value="CEM11065.1"/>
    <property type="molecule type" value="Genomic_DNA"/>
</dbReference>
<evidence type="ECO:0000313" key="3">
    <source>
        <dbReference type="Proteomes" id="UP000041254"/>
    </source>
</evidence>
<dbReference type="InParanoid" id="A0A0G4FCW6"/>
<feature type="signal peptide" evidence="1">
    <location>
        <begin position="1"/>
        <end position="19"/>
    </location>
</feature>
<gene>
    <name evidence="2" type="ORF">Vbra_9018</name>
</gene>
<feature type="chain" id="PRO_5005188616" evidence="1">
    <location>
        <begin position="20"/>
        <end position="287"/>
    </location>
</feature>
<evidence type="ECO:0000256" key="1">
    <source>
        <dbReference type="SAM" id="SignalP"/>
    </source>
</evidence>
<name>A0A0G4FCW6_VITBC</name>